<dbReference type="AlphaFoldDB" id="A0A266Q3Z5"/>
<accession>A0A266Q3Z5</accession>
<dbReference type="RefSeq" id="WP_078042385.1">
    <property type="nucleotide sequence ID" value="NZ_NHNI01000002.1"/>
</dbReference>
<organism evidence="1 2">
    <name type="scientific">Cellvibrio mixtus</name>
    <dbReference type="NCBI Taxonomy" id="39650"/>
    <lineage>
        <taxon>Bacteria</taxon>
        <taxon>Pseudomonadati</taxon>
        <taxon>Pseudomonadota</taxon>
        <taxon>Gammaproteobacteria</taxon>
        <taxon>Cellvibrionales</taxon>
        <taxon>Cellvibrionaceae</taxon>
        <taxon>Cellvibrio</taxon>
    </lineage>
</organism>
<proteinExistence type="predicted"/>
<dbReference type="Proteomes" id="UP000216101">
    <property type="component" value="Unassembled WGS sequence"/>
</dbReference>
<dbReference type="EMBL" id="NHNI01000002">
    <property type="protein sequence ID" value="OZY84594.1"/>
    <property type="molecule type" value="Genomic_DNA"/>
</dbReference>
<sequence length="109" mass="12083">MYIKRNHQGDIIALSKVAAADFTEQLADDDAQLLAFLQSEKSSEQLALEQTDTAMARVLEDVVGLLVEQGVIRFTDLPAPAQDKLLARRELRGKRQGIELLDDGDHLPL</sequence>
<evidence type="ECO:0008006" key="3">
    <source>
        <dbReference type="Google" id="ProtNLM"/>
    </source>
</evidence>
<protein>
    <recommendedName>
        <fullName evidence="3">Tryptophan synthase subunit beta like protein</fullName>
    </recommendedName>
</protein>
<evidence type="ECO:0000313" key="2">
    <source>
        <dbReference type="Proteomes" id="UP000216101"/>
    </source>
</evidence>
<reference evidence="2" key="1">
    <citation type="submission" date="2017-05" db="EMBL/GenBank/DDBJ databases">
        <authorList>
            <person name="Barney B.M."/>
        </authorList>
    </citation>
    <scope>NUCLEOTIDE SEQUENCE [LARGE SCALE GENOMIC DNA]</scope>
    <source>
        <strain evidence="2">PSBB022</strain>
    </source>
</reference>
<comment type="caution">
    <text evidence="1">The sequence shown here is derived from an EMBL/GenBank/DDBJ whole genome shotgun (WGS) entry which is preliminary data.</text>
</comment>
<keyword evidence="2" id="KW-1185">Reference proteome</keyword>
<evidence type="ECO:0000313" key="1">
    <source>
        <dbReference type="EMBL" id="OZY84594.1"/>
    </source>
</evidence>
<name>A0A266Q3Z5_9GAMM</name>
<gene>
    <name evidence="1" type="ORF">CBP51_15570</name>
</gene>